<reference evidence="2" key="1">
    <citation type="submission" date="2021-07" db="EMBL/GenBank/DDBJ databases">
        <authorList>
            <person name="Durling M."/>
        </authorList>
    </citation>
    <scope>NUCLEOTIDE SEQUENCE</scope>
</reference>
<sequence length="456" mass="52376">MKPSIVIGSLLIAAPSINAASYFPRIITNIGKSDIDIEEADIAVNKRLCSDSIPLSLNQALSTSNVEIPAASEGTLQVLKDKIVASLGPFQESLTVESHADIKARRDAEPDVSMDEANSLQKWLHGMSSSNQHAEISRAFMGSNSRIMGRNYDGADEHRVVLSKYIDIIRNCPMFPSPSTEEITIPQGELDDNNWCRVAFGDVVLRNKDTPSTIVSKFKEWKEKLMHLSLKAKRDRGFTIWDFGEPIEKREDFWTQIVETPERFNVDENLDVETKENGGTFEKRDGPPLLPFPEEVERLMKSLFEGVEKNILYKHPYESDYKRKEAWEKFQVAKGNFKDEYYKKASPSIHGKRAWFDDLQDMASDFTDRWDFLDGDGNEEEKVQNEAQNQGIDWEKIKIDFLDEWSGDHEKRDKSSFQKRGRFWSDRGDPWNRKEEDTPEGFHAPPVETNKMLEPW</sequence>
<accession>A0A9N9LTK7</accession>
<dbReference type="Proteomes" id="UP000701801">
    <property type="component" value="Unassembled WGS sequence"/>
</dbReference>
<dbReference type="AlphaFoldDB" id="A0A9N9LTK7"/>
<evidence type="ECO:0000313" key="3">
    <source>
        <dbReference type="Proteomes" id="UP000701801"/>
    </source>
</evidence>
<comment type="caution">
    <text evidence="2">The sequence shown here is derived from an EMBL/GenBank/DDBJ whole genome shotgun (WGS) entry which is preliminary data.</text>
</comment>
<protein>
    <submittedName>
        <fullName evidence="2">Uncharacterized protein</fullName>
    </submittedName>
</protein>
<gene>
    <name evidence="2" type="ORF">HYALB_00005232</name>
</gene>
<feature type="compositionally biased region" description="Basic and acidic residues" evidence="1">
    <location>
        <begin position="423"/>
        <end position="436"/>
    </location>
</feature>
<name>A0A9N9LTK7_9HELO</name>
<organism evidence="2 3">
    <name type="scientific">Hymenoscyphus albidus</name>
    <dbReference type="NCBI Taxonomy" id="595503"/>
    <lineage>
        <taxon>Eukaryota</taxon>
        <taxon>Fungi</taxon>
        <taxon>Dikarya</taxon>
        <taxon>Ascomycota</taxon>
        <taxon>Pezizomycotina</taxon>
        <taxon>Leotiomycetes</taxon>
        <taxon>Helotiales</taxon>
        <taxon>Helotiaceae</taxon>
        <taxon>Hymenoscyphus</taxon>
    </lineage>
</organism>
<evidence type="ECO:0000256" key="1">
    <source>
        <dbReference type="SAM" id="MobiDB-lite"/>
    </source>
</evidence>
<keyword evidence="3" id="KW-1185">Reference proteome</keyword>
<proteinExistence type="predicted"/>
<evidence type="ECO:0000313" key="2">
    <source>
        <dbReference type="EMBL" id="CAG8978895.1"/>
    </source>
</evidence>
<dbReference type="EMBL" id="CAJVRM010000285">
    <property type="protein sequence ID" value="CAG8978895.1"/>
    <property type="molecule type" value="Genomic_DNA"/>
</dbReference>
<dbReference type="OrthoDB" id="10314352at2759"/>
<feature type="region of interest" description="Disordered" evidence="1">
    <location>
        <begin position="408"/>
        <end position="456"/>
    </location>
</feature>